<protein>
    <submittedName>
        <fullName evidence="3">Uncharacterized protein</fullName>
    </submittedName>
</protein>
<dbReference type="Proteomes" id="UP000324897">
    <property type="component" value="Chromosome 3"/>
</dbReference>
<feature type="transmembrane region" description="Helical" evidence="2">
    <location>
        <begin position="180"/>
        <end position="203"/>
    </location>
</feature>
<feature type="non-terminal residue" evidence="3">
    <location>
        <position position="1"/>
    </location>
</feature>
<accession>A0A5J9TI64</accession>
<name>A0A5J9TI64_9POAL</name>
<dbReference type="Gramene" id="TVU11005">
    <property type="protein sequence ID" value="TVU11005"/>
    <property type="gene ID" value="EJB05_44563"/>
</dbReference>
<dbReference type="EMBL" id="RWGY01000039">
    <property type="protein sequence ID" value="TVU11005.1"/>
    <property type="molecule type" value="Genomic_DNA"/>
</dbReference>
<evidence type="ECO:0000313" key="4">
    <source>
        <dbReference type="Proteomes" id="UP000324897"/>
    </source>
</evidence>
<keyword evidence="2" id="KW-1133">Transmembrane helix</keyword>
<dbReference type="AlphaFoldDB" id="A0A5J9TI64"/>
<reference evidence="3 4" key="1">
    <citation type="journal article" date="2019" name="Sci. Rep.">
        <title>A high-quality genome of Eragrostis curvula grass provides insights into Poaceae evolution and supports new strategies to enhance forage quality.</title>
        <authorList>
            <person name="Carballo J."/>
            <person name="Santos B.A.C.M."/>
            <person name="Zappacosta D."/>
            <person name="Garbus I."/>
            <person name="Selva J.P."/>
            <person name="Gallo C.A."/>
            <person name="Diaz A."/>
            <person name="Albertini E."/>
            <person name="Caccamo M."/>
            <person name="Echenique V."/>
        </authorList>
    </citation>
    <scope>NUCLEOTIDE SEQUENCE [LARGE SCALE GENOMIC DNA]</scope>
    <source>
        <strain evidence="4">cv. Victoria</strain>
        <tissue evidence="3">Leaf</tissue>
    </source>
</reference>
<comment type="caution">
    <text evidence="3">The sequence shown here is derived from an EMBL/GenBank/DDBJ whole genome shotgun (WGS) entry which is preliminary data.</text>
</comment>
<evidence type="ECO:0000256" key="1">
    <source>
        <dbReference type="SAM" id="MobiDB-lite"/>
    </source>
</evidence>
<gene>
    <name evidence="3" type="ORF">EJB05_44563</name>
</gene>
<organism evidence="3 4">
    <name type="scientific">Eragrostis curvula</name>
    <name type="common">weeping love grass</name>
    <dbReference type="NCBI Taxonomy" id="38414"/>
    <lineage>
        <taxon>Eukaryota</taxon>
        <taxon>Viridiplantae</taxon>
        <taxon>Streptophyta</taxon>
        <taxon>Embryophyta</taxon>
        <taxon>Tracheophyta</taxon>
        <taxon>Spermatophyta</taxon>
        <taxon>Magnoliopsida</taxon>
        <taxon>Liliopsida</taxon>
        <taxon>Poales</taxon>
        <taxon>Poaceae</taxon>
        <taxon>PACMAD clade</taxon>
        <taxon>Chloridoideae</taxon>
        <taxon>Eragrostideae</taxon>
        <taxon>Eragrostidinae</taxon>
        <taxon>Eragrostis</taxon>
    </lineage>
</organism>
<evidence type="ECO:0000313" key="3">
    <source>
        <dbReference type="EMBL" id="TVU11005.1"/>
    </source>
</evidence>
<keyword evidence="2" id="KW-0472">Membrane</keyword>
<feature type="region of interest" description="Disordered" evidence="1">
    <location>
        <begin position="14"/>
        <end position="33"/>
    </location>
</feature>
<proteinExistence type="predicted"/>
<feature type="compositionally biased region" description="Low complexity" evidence="1">
    <location>
        <begin position="19"/>
        <end position="32"/>
    </location>
</feature>
<evidence type="ECO:0000256" key="2">
    <source>
        <dbReference type="SAM" id="Phobius"/>
    </source>
</evidence>
<sequence>VCFTAVVDRPRIYPGFSGGSASSPPTPSSSATLPAQLPAAGELLHRRCPHLLPFLCPSRAPEYLLSHGSELVPIVKLGALLRPVRPPPTRRQAQRQRLAARGARNLQSRQGFPFGRIAGKVMRICPIASSSLRKARLDEAAEENRAKQSYGIVLSQVLTKNCTHRCIIPSAVNDTDMMVLSFYGLGLHLIKLLIVSHFFSCYYKHHRPRIFKAHVKSIQRECSSLLKAQHLSWKK</sequence>
<keyword evidence="4" id="KW-1185">Reference proteome</keyword>
<keyword evidence="2" id="KW-0812">Transmembrane</keyword>